<accession>A0AAW1N4M5</accession>
<gene>
    <name evidence="5" type="ORF">QE152_g1765</name>
</gene>
<feature type="domain" description="HTH CENPB-type" evidence="4">
    <location>
        <begin position="51"/>
        <end position="125"/>
    </location>
</feature>
<dbReference type="Pfam" id="PF05225">
    <property type="entry name" value="HTH_psq"/>
    <property type="match status" value="1"/>
</dbReference>
<dbReference type="EMBL" id="JASPKY010000010">
    <property type="protein sequence ID" value="KAK9753781.1"/>
    <property type="molecule type" value="Genomic_DNA"/>
</dbReference>
<dbReference type="InterPro" id="IPR006600">
    <property type="entry name" value="HTH_CenpB_DNA-bd_dom"/>
</dbReference>
<proteinExistence type="predicted"/>
<organism evidence="5 6">
    <name type="scientific">Popillia japonica</name>
    <name type="common">Japanese beetle</name>
    <dbReference type="NCBI Taxonomy" id="7064"/>
    <lineage>
        <taxon>Eukaryota</taxon>
        <taxon>Metazoa</taxon>
        <taxon>Ecdysozoa</taxon>
        <taxon>Arthropoda</taxon>
        <taxon>Hexapoda</taxon>
        <taxon>Insecta</taxon>
        <taxon>Pterygota</taxon>
        <taxon>Neoptera</taxon>
        <taxon>Endopterygota</taxon>
        <taxon>Coleoptera</taxon>
        <taxon>Polyphaga</taxon>
        <taxon>Scarabaeiformia</taxon>
        <taxon>Scarabaeidae</taxon>
        <taxon>Rutelinae</taxon>
        <taxon>Popillia</taxon>
    </lineage>
</organism>
<keyword evidence="6" id="KW-1185">Reference proteome</keyword>
<evidence type="ECO:0000256" key="3">
    <source>
        <dbReference type="ARBA" id="ARBA00023242"/>
    </source>
</evidence>
<dbReference type="GO" id="GO:0005634">
    <property type="term" value="C:nucleus"/>
    <property type="evidence" value="ECO:0007669"/>
    <property type="project" value="UniProtKB-SubCell"/>
</dbReference>
<protein>
    <submittedName>
        <fullName evidence="5">CENP-B N-terminal DNA-binding domain</fullName>
    </submittedName>
</protein>
<comment type="caution">
    <text evidence="5">The sequence shown here is derived from an EMBL/GenBank/DDBJ whole genome shotgun (WGS) entry which is preliminary data.</text>
</comment>
<evidence type="ECO:0000313" key="5">
    <source>
        <dbReference type="EMBL" id="KAK9753781.1"/>
    </source>
</evidence>
<dbReference type="AlphaFoldDB" id="A0AAW1N4M5"/>
<evidence type="ECO:0000256" key="1">
    <source>
        <dbReference type="ARBA" id="ARBA00004123"/>
    </source>
</evidence>
<name>A0AAW1N4M5_POPJA</name>
<dbReference type="SUPFAM" id="SSF46689">
    <property type="entry name" value="Homeodomain-like"/>
    <property type="match status" value="1"/>
</dbReference>
<dbReference type="GO" id="GO:0003677">
    <property type="term" value="F:DNA binding"/>
    <property type="evidence" value="ECO:0007669"/>
    <property type="project" value="UniProtKB-KW"/>
</dbReference>
<evidence type="ECO:0000256" key="2">
    <source>
        <dbReference type="ARBA" id="ARBA00023125"/>
    </source>
</evidence>
<dbReference type="Gene3D" id="1.10.10.60">
    <property type="entry name" value="Homeodomain-like"/>
    <property type="match status" value="1"/>
</dbReference>
<keyword evidence="3" id="KW-0539">Nucleus</keyword>
<comment type="subcellular location">
    <subcellularLocation>
        <location evidence="1">Nucleus</location>
    </subcellularLocation>
</comment>
<dbReference type="InterPro" id="IPR007889">
    <property type="entry name" value="HTH_Psq"/>
</dbReference>
<dbReference type="Proteomes" id="UP001458880">
    <property type="component" value="Unassembled WGS sequence"/>
</dbReference>
<reference evidence="5 6" key="1">
    <citation type="journal article" date="2024" name="BMC Genomics">
        <title>De novo assembly and annotation of Popillia japonica's genome with initial clues to its potential as an invasive pest.</title>
        <authorList>
            <person name="Cucini C."/>
            <person name="Boschi S."/>
            <person name="Funari R."/>
            <person name="Cardaioli E."/>
            <person name="Iannotti N."/>
            <person name="Marturano G."/>
            <person name="Paoli F."/>
            <person name="Bruttini M."/>
            <person name="Carapelli A."/>
            <person name="Frati F."/>
            <person name="Nardi F."/>
        </authorList>
    </citation>
    <scope>NUCLEOTIDE SEQUENCE [LARGE SCALE GENOMIC DNA]</scope>
    <source>
        <strain evidence="5">DMR45628</strain>
    </source>
</reference>
<evidence type="ECO:0000259" key="4">
    <source>
        <dbReference type="PROSITE" id="PS51253"/>
    </source>
</evidence>
<sequence>MNRSHTNEDLEKAVSAIREGGLSIRKSERTYQIPFNTIRRRVNGSVDMHCKRPRPQSLLGAECEKDIYEAVVQLQKMGHGLTTKEVLKLAGDIDAKREIKVFKNEWPSKRWYKSFMMRHNLTLRQPENLSAARNGKD</sequence>
<dbReference type="PROSITE" id="PS51253">
    <property type="entry name" value="HTH_CENPB"/>
    <property type="match status" value="1"/>
</dbReference>
<evidence type="ECO:0000313" key="6">
    <source>
        <dbReference type="Proteomes" id="UP001458880"/>
    </source>
</evidence>
<dbReference type="InterPro" id="IPR009057">
    <property type="entry name" value="Homeodomain-like_sf"/>
</dbReference>
<keyword evidence="2 5" id="KW-0238">DNA-binding</keyword>